<dbReference type="AlphaFoldDB" id="A0A0F9BIY4"/>
<dbReference type="InterPro" id="IPR006108">
    <property type="entry name" value="3HC_DH_C"/>
</dbReference>
<evidence type="ECO:0000259" key="3">
    <source>
        <dbReference type="Pfam" id="PF02737"/>
    </source>
</evidence>
<comment type="caution">
    <text evidence="4">The sequence shown here is derived from an EMBL/GenBank/DDBJ whole genome shotgun (WGS) entry which is preliminary data.</text>
</comment>
<dbReference type="Pfam" id="PF00725">
    <property type="entry name" value="3HCDH"/>
    <property type="match status" value="2"/>
</dbReference>
<dbReference type="GO" id="GO:0016509">
    <property type="term" value="F:long-chain (3S)-3-hydroxyacyl-CoA dehydrogenase (NAD+) activity"/>
    <property type="evidence" value="ECO:0007669"/>
    <property type="project" value="TreeGrafter"/>
</dbReference>
<dbReference type="Pfam" id="PF02737">
    <property type="entry name" value="3HCDH_N"/>
    <property type="match status" value="1"/>
</dbReference>
<reference evidence="4" key="1">
    <citation type="journal article" date="2015" name="Nature">
        <title>Complex archaea that bridge the gap between prokaryotes and eukaryotes.</title>
        <authorList>
            <person name="Spang A."/>
            <person name="Saw J.H."/>
            <person name="Jorgensen S.L."/>
            <person name="Zaremba-Niedzwiedzka K."/>
            <person name="Martijn J."/>
            <person name="Lind A.E."/>
            <person name="van Eijk R."/>
            <person name="Schleper C."/>
            <person name="Guy L."/>
            <person name="Ettema T.J."/>
        </authorList>
    </citation>
    <scope>NUCLEOTIDE SEQUENCE</scope>
</reference>
<dbReference type="PANTHER" id="PTHR43612">
    <property type="entry name" value="TRIFUNCTIONAL ENZYME SUBUNIT ALPHA"/>
    <property type="match status" value="1"/>
</dbReference>
<dbReference type="GO" id="GO:0070403">
    <property type="term" value="F:NAD+ binding"/>
    <property type="evidence" value="ECO:0007669"/>
    <property type="project" value="InterPro"/>
</dbReference>
<dbReference type="GO" id="GO:0006635">
    <property type="term" value="P:fatty acid beta-oxidation"/>
    <property type="evidence" value="ECO:0007669"/>
    <property type="project" value="UniProtKB-ARBA"/>
</dbReference>
<feature type="domain" description="3-hydroxyacyl-CoA dehydrogenase NAD binding" evidence="3">
    <location>
        <begin position="1"/>
        <end position="49"/>
    </location>
</feature>
<dbReference type="PANTHER" id="PTHR43612:SF3">
    <property type="entry name" value="TRIFUNCTIONAL ENZYME SUBUNIT ALPHA, MITOCHONDRIAL"/>
    <property type="match status" value="1"/>
</dbReference>
<dbReference type="Gene3D" id="1.10.1040.50">
    <property type="match status" value="1"/>
</dbReference>
<dbReference type="InterPro" id="IPR006176">
    <property type="entry name" value="3-OHacyl-CoA_DH_NAD-bd"/>
</dbReference>
<dbReference type="GO" id="GO:0004300">
    <property type="term" value="F:enoyl-CoA hydratase activity"/>
    <property type="evidence" value="ECO:0007669"/>
    <property type="project" value="TreeGrafter"/>
</dbReference>
<dbReference type="InterPro" id="IPR008927">
    <property type="entry name" value="6-PGluconate_DH-like_C_sf"/>
</dbReference>
<dbReference type="InterPro" id="IPR050136">
    <property type="entry name" value="FA_oxidation_alpha_subunit"/>
</dbReference>
<keyword evidence="1" id="KW-0560">Oxidoreductase</keyword>
<gene>
    <name evidence="4" type="ORF">LCGC14_2441680</name>
</gene>
<dbReference type="Gene3D" id="3.40.50.720">
    <property type="entry name" value="NAD(P)-binding Rossmann-like Domain"/>
    <property type="match status" value="1"/>
</dbReference>
<organism evidence="4">
    <name type="scientific">marine sediment metagenome</name>
    <dbReference type="NCBI Taxonomy" id="412755"/>
    <lineage>
        <taxon>unclassified sequences</taxon>
        <taxon>metagenomes</taxon>
        <taxon>ecological metagenomes</taxon>
    </lineage>
</organism>
<feature type="domain" description="3-hydroxyacyl-CoA dehydrogenase C-terminal" evidence="2">
    <location>
        <begin position="52"/>
        <end position="145"/>
    </location>
</feature>
<feature type="non-terminal residue" evidence="4">
    <location>
        <position position="1"/>
    </location>
</feature>
<evidence type="ECO:0008006" key="5">
    <source>
        <dbReference type="Google" id="ProtNLM"/>
    </source>
</evidence>
<dbReference type="SUPFAM" id="SSF51735">
    <property type="entry name" value="NAD(P)-binding Rossmann-fold domains"/>
    <property type="match status" value="1"/>
</dbReference>
<evidence type="ECO:0000256" key="1">
    <source>
        <dbReference type="ARBA" id="ARBA00023002"/>
    </source>
</evidence>
<dbReference type="InterPro" id="IPR036291">
    <property type="entry name" value="NAD(P)-bd_dom_sf"/>
</dbReference>
<dbReference type="SUPFAM" id="SSF48179">
    <property type="entry name" value="6-phosphogluconate dehydrogenase C-terminal domain-like"/>
    <property type="match status" value="2"/>
</dbReference>
<proteinExistence type="predicted"/>
<dbReference type="EMBL" id="LAZR01037590">
    <property type="protein sequence ID" value="KKL21815.1"/>
    <property type="molecule type" value="Genomic_DNA"/>
</dbReference>
<evidence type="ECO:0000313" key="4">
    <source>
        <dbReference type="EMBL" id="KKL21815.1"/>
    </source>
</evidence>
<evidence type="ECO:0000259" key="2">
    <source>
        <dbReference type="Pfam" id="PF00725"/>
    </source>
</evidence>
<feature type="domain" description="3-hydroxyacyl-CoA dehydrogenase C-terminal" evidence="2">
    <location>
        <begin position="180"/>
        <end position="264"/>
    </location>
</feature>
<protein>
    <recommendedName>
        <fullName evidence="5">3-hydroxyacyl-CoA dehydrogenase C-terminal domain-containing protein</fullName>
    </recommendedName>
</protein>
<name>A0A0F9BIY4_9ZZZZ</name>
<sequence>RMIGMHFFNPADRMQLLEVICAEKTSDLTLATSVAFCRNIKKIPVVVNDGPGFYVSRQLGGLYGGSVYLVADGVAGSVIEEAMVDFGMPMGPATLSDLTGIDIGYHVRKNFEQRLGERYKMHPLFEVVYQTGCYGRKTGAGYFDYSGSEPVPNQKVVAAIQQYLDENSVTPKEMSKEEVVDVLLALGINEAALIMEEGICDRPQDMDLALIYGLGFPPYRGGVLRYADKWGIKNVYEKLKVLEKQYGLRFKPASLIKEMAESGKTFYQY</sequence>
<accession>A0A0F9BIY4</accession>